<protein>
    <recommendedName>
        <fullName evidence="3">DUF2064 domain-containing protein</fullName>
    </recommendedName>
</protein>
<name>V4Q733_STUCH</name>
<sequence length="232" mass="25861">MSLDLSKDEPQPALVLLCKRPALGHSKQRLAAQIGLEPTLQIAEKLLLCALEDLQHWPYLPVIAPDHPDHFDWASDSNPRALVIAQSAGNLGQRLQALDQHLRARGYGHLLYIGSDCPALNQQHFRRACQLLDKHDTVLIAARDGGVVLMASKRPWPKLDDLPWSTAILRQALVQRCRQAGHSVIEADILADVDQREDLPGLVRELEQDGRPARRALLTTLQRLGLEQHASQ</sequence>
<evidence type="ECO:0008006" key="3">
    <source>
        <dbReference type="Google" id="ProtNLM"/>
    </source>
</evidence>
<dbReference type="AlphaFoldDB" id="V4Q733"/>
<dbReference type="PATRIC" id="fig|1263865.4.peg.3893"/>
<dbReference type="PANTHER" id="PTHR36529">
    <property type="entry name" value="SLL1095 PROTEIN"/>
    <property type="match status" value="1"/>
</dbReference>
<dbReference type="Pfam" id="PF09837">
    <property type="entry name" value="DUF2064"/>
    <property type="match status" value="1"/>
</dbReference>
<dbReference type="PANTHER" id="PTHR36529:SF1">
    <property type="entry name" value="GLYCOSYLTRANSFERASE"/>
    <property type="match status" value="1"/>
</dbReference>
<accession>V4Q733</accession>
<dbReference type="InterPro" id="IPR018641">
    <property type="entry name" value="Trfase_1_rSAM/seldom-assoc"/>
</dbReference>
<dbReference type="Proteomes" id="UP000017822">
    <property type="component" value="Unassembled WGS sequence"/>
</dbReference>
<proteinExistence type="predicted"/>
<comment type="caution">
    <text evidence="1">The sequence shown here is derived from an EMBL/GenBank/DDBJ whole genome shotgun (WGS) entry which is preliminary data.</text>
</comment>
<dbReference type="RefSeq" id="WP_023446644.1">
    <property type="nucleotide sequence ID" value="NZ_AOFQ01000061.1"/>
</dbReference>
<evidence type="ECO:0000313" key="1">
    <source>
        <dbReference type="EMBL" id="ESQ97572.1"/>
    </source>
</evidence>
<evidence type="ECO:0000313" key="2">
    <source>
        <dbReference type="Proteomes" id="UP000017822"/>
    </source>
</evidence>
<gene>
    <name evidence="1" type="ORF">F753_20215</name>
</gene>
<reference evidence="1 2" key="1">
    <citation type="submission" date="2013-07" db="EMBL/GenBank/DDBJ databases">
        <authorList>
            <person name="Schaap P.J."/>
            <person name="Mehboob F."/>
            <person name="Oosterkamp M.J."/>
            <person name="de Vos W.M."/>
            <person name="Stams A.J.M."/>
            <person name="Koehorst J.J."/>
        </authorList>
    </citation>
    <scope>NUCLEOTIDE SEQUENCE [LARGE SCALE GENOMIC DNA]</scope>
    <source>
        <strain evidence="1 2">AW-1</strain>
    </source>
</reference>
<dbReference type="SUPFAM" id="SSF53448">
    <property type="entry name" value="Nucleotide-diphospho-sugar transferases"/>
    <property type="match status" value="1"/>
</dbReference>
<dbReference type="EMBL" id="AOFQ01000061">
    <property type="protein sequence ID" value="ESQ97572.1"/>
    <property type="molecule type" value="Genomic_DNA"/>
</dbReference>
<organism evidence="1 2">
    <name type="scientific">Stutzerimonas chloritidismutans AW-1</name>
    <dbReference type="NCBI Taxonomy" id="1263865"/>
    <lineage>
        <taxon>Bacteria</taxon>
        <taxon>Pseudomonadati</taxon>
        <taxon>Pseudomonadota</taxon>
        <taxon>Gammaproteobacteria</taxon>
        <taxon>Pseudomonadales</taxon>
        <taxon>Pseudomonadaceae</taxon>
        <taxon>Stutzerimonas</taxon>
    </lineage>
</organism>
<dbReference type="Gene3D" id="3.90.550.10">
    <property type="entry name" value="Spore Coat Polysaccharide Biosynthesis Protein SpsA, Chain A"/>
    <property type="match status" value="1"/>
</dbReference>
<dbReference type="InterPro" id="IPR029044">
    <property type="entry name" value="Nucleotide-diphossugar_trans"/>
</dbReference>